<dbReference type="Proteomes" id="UP000422997">
    <property type="component" value="Chromosome"/>
</dbReference>
<reference evidence="4 5" key="1">
    <citation type="submission" date="2016-11" db="EMBL/GenBank/DDBJ databases">
        <title>The potential of Streptococcus salivarius to inhibit the production of volatile sulphur compounds in the oral cavity.</title>
        <authorList>
            <person name="Sun L."/>
            <person name="Li Z."/>
            <person name="Jin D."/>
            <person name="Zhao H."/>
        </authorList>
    </citation>
    <scope>NUCLEOTIDE SEQUENCE [LARGE SCALE GENOMIC DNA]</scope>
    <source>
        <strain evidence="4 5">ICDC2</strain>
    </source>
</reference>
<evidence type="ECO:0000256" key="3">
    <source>
        <dbReference type="SAM" id="SignalP"/>
    </source>
</evidence>
<evidence type="ECO:0000256" key="1">
    <source>
        <dbReference type="SAM" id="MobiDB-lite"/>
    </source>
</evidence>
<feature type="transmembrane region" description="Helical" evidence="2">
    <location>
        <begin position="610"/>
        <end position="627"/>
    </location>
</feature>
<keyword evidence="2" id="KW-1133">Transmembrane helix</keyword>
<protein>
    <recommendedName>
        <fullName evidence="6">LPXTG cell wall anchor domain-containing protein</fullName>
    </recommendedName>
</protein>
<keyword evidence="3" id="KW-0732">Signal</keyword>
<feature type="compositionally biased region" description="Polar residues" evidence="1">
    <location>
        <begin position="571"/>
        <end position="584"/>
    </location>
</feature>
<organism evidence="4 5">
    <name type="scientific">Streptococcus salivarius</name>
    <dbReference type="NCBI Taxonomy" id="1304"/>
    <lineage>
        <taxon>Bacteria</taxon>
        <taxon>Bacillati</taxon>
        <taxon>Bacillota</taxon>
        <taxon>Bacilli</taxon>
        <taxon>Lactobacillales</taxon>
        <taxon>Streptococcaceae</taxon>
        <taxon>Streptococcus</taxon>
    </lineage>
</organism>
<dbReference type="RefSeq" id="WP_156246990.1">
    <property type="nucleotide sequence ID" value="NZ_CP018187.1"/>
</dbReference>
<dbReference type="AlphaFoldDB" id="A0AB37DC83"/>
<evidence type="ECO:0000313" key="4">
    <source>
        <dbReference type="EMBL" id="QGU81188.1"/>
    </source>
</evidence>
<keyword evidence="2" id="KW-0812">Transmembrane</keyword>
<name>A0AB37DC83_STRSL</name>
<feature type="region of interest" description="Disordered" evidence="1">
    <location>
        <begin position="41"/>
        <end position="119"/>
    </location>
</feature>
<feature type="signal peptide" evidence="3">
    <location>
        <begin position="1"/>
        <end position="25"/>
    </location>
</feature>
<keyword evidence="2" id="KW-0472">Membrane</keyword>
<feature type="compositionally biased region" description="Low complexity" evidence="1">
    <location>
        <begin position="77"/>
        <end position="99"/>
    </location>
</feature>
<sequence length="635" mass="67982">MSINKLSKYGIVLVAAVTVATVAQSQFGQSSSKVYADEIASTAPKTSESPSIITATSENVSTTPAVSTSPETSEAPVVSTTPATSEASAVVSTSENSEAPATSENSETATMPIWSETDTDSPINEKAFKYISTRFVESTDRENDFGGGSFGLAKDQIFTVPDEKIAGYYYTITSADGKKYLPGDIIKYADLKFDDPSNYRVGEINVLTYTYYKDKSSMIEAPSLSKPSGYSYKYNSLKPSTFDQGIRSAWDHGDTMTYHVHYRVFDRDSKYGVPVFEDIAPYDTVIVPKNGSIKVNAKVIPGYTLDSQHMFNMDFNSSDKTMTIQSGISEDGYFSGVVDKNGIPMVSFTYFKDNSESAFKDSMTPAVSSLNTSGKTLTYTVRKYYNGRLWSYYQPNIEPGESKQLFSFSIGALGQPDTTLYGTPGYFEVTYDDVKAGKNLYEFWRYQPDFFNADGTPKDTATPSASVAPAVSTTPATSEAPAVSTTPATSETPAVSTAPATSEAPAVSTTPATSEAPAVSTTPATSEAPAVSTTPATSETPEVSTAPATSEAPAVSTTPATSLVPSKDIHSMNSVTYSSTQTRNAGIKSEADGKLTSHDLPKTGDTNSKVGMLGMIFVGLGLTSFVYKGRHRRSK</sequence>
<feature type="region of interest" description="Disordered" evidence="1">
    <location>
        <begin position="455"/>
        <end position="608"/>
    </location>
</feature>
<proteinExistence type="predicted"/>
<evidence type="ECO:0000256" key="2">
    <source>
        <dbReference type="SAM" id="Phobius"/>
    </source>
</evidence>
<gene>
    <name evidence="4" type="ORF">BSR19_08700</name>
</gene>
<evidence type="ECO:0008006" key="6">
    <source>
        <dbReference type="Google" id="ProtNLM"/>
    </source>
</evidence>
<feature type="compositionally biased region" description="Polar residues" evidence="1">
    <location>
        <begin position="100"/>
        <end position="109"/>
    </location>
</feature>
<evidence type="ECO:0000313" key="5">
    <source>
        <dbReference type="Proteomes" id="UP000422997"/>
    </source>
</evidence>
<feature type="compositionally biased region" description="Polar residues" evidence="1">
    <location>
        <begin position="43"/>
        <end position="72"/>
    </location>
</feature>
<accession>A0AB37DC83</accession>
<feature type="compositionally biased region" description="Basic and acidic residues" evidence="1">
    <location>
        <begin position="589"/>
        <end position="602"/>
    </location>
</feature>
<feature type="compositionally biased region" description="Polar residues" evidence="1">
    <location>
        <begin position="555"/>
        <end position="564"/>
    </location>
</feature>
<dbReference type="NCBIfam" id="TIGR01167">
    <property type="entry name" value="LPXTG_anchor"/>
    <property type="match status" value="1"/>
</dbReference>
<dbReference type="EMBL" id="CP018187">
    <property type="protein sequence ID" value="QGU81188.1"/>
    <property type="molecule type" value="Genomic_DNA"/>
</dbReference>
<feature type="chain" id="PRO_5044316946" description="LPXTG cell wall anchor domain-containing protein" evidence="3">
    <location>
        <begin position="26"/>
        <end position="635"/>
    </location>
</feature>
<feature type="compositionally biased region" description="Low complexity" evidence="1">
    <location>
        <begin position="460"/>
        <end position="545"/>
    </location>
</feature>